<dbReference type="SMART" id="SM00369">
    <property type="entry name" value="LRR_TYP"/>
    <property type="match status" value="4"/>
</dbReference>
<organism evidence="3 4">
    <name type="scientific">Trichonephila inaurata madagascariensis</name>
    <dbReference type="NCBI Taxonomy" id="2747483"/>
    <lineage>
        <taxon>Eukaryota</taxon>
        <taxon>Metazoa</taxon>
        <taxon>Ecdysozoa</taxon>
        <taxon>Arthropoda</taxon>
        <taxon>Chelicerata</taxon>
        <taxon>Arachnida</taxon>
        <taxon>Araneae</taxon>
        <taxon>Araneomorphae</taxon>
        <taxon>Entelegynae</taxon>
        <taxon>Araneoidea</taxon>
        <taxon>Nephilidae</taxon>
        <taxon>Trichonephila</taxon>
        <taxon>Trichonephila inaurata</taxon>
    </lineage>
</organism>
<dbReference type="OrthoDB" id="10022853at2759"/>
<dbReference type="Proteomes" id="UP000886998">
    <property type="component" value="Unassembled WGS sequence"/>
</dbReference>
<dbReference type="EMBL" id="BMAV01011676">
    <property type="protein sequence ID" value="GFY57692.1"/>
    <property type="molecule type" value="Genomic_DNA"/>
</dbReference>
<dbReference type="InterPro" id="IPR001611">
    <property type="entry name" value="Leu-rich_rpt"/>
</dbReference>
<evidence type="ECO:0000256" key="1">
    <source>
        <dbReference type="ARBA" id="ARBA00022614"/>
    </source>
</evidence>
<dbReference type="PANTHER" id="PTHR24366">
    <property type="entry name" value="IG(IMMUNOGLOBULIN) AND LRR(LEUCINE RICH REPEAT) DOMAINS"/>
    <property type="match status" value="1"/>
</dbReference>
<name>A0A8X7C8X9_9ARAC</name>
<dbReference type="Gene3D" id="3.80.10.10">
    <property type="entry name" value="Ribonuclease Inhibitor"/>
    <property type="match status" value="2"/>
</dbReference>
<evidence type="ECO:0000313" key="4">
    <source>
        <dbReference type="Proteomes" id="UP000886998"/>
    </source>
</evidence>
<keyword evidence="2" id="KW-0677">Repeat</keyword>
<dbReference type="AlphaFoldDB" id="A0A8X7C8X9"/>
<comment type="caution">
    <text evidence="3">The sequence shown here is derived from an EMBL/GenBank/DDBJ whole genome shotgun (WGS) entry which is preliminary data.</text>
</comment>
<proteinExistence type="predicted"/>
<evidence type="ECO:0000256" key="2">
    <source>
        <dbReference type="ARBA" id="ARBA00022737"/>
    </source>
</evidence>
<reference evidence="3" key="1">
    <citation type="submission" date="2020-08" db="EMBL/GenBank/DDBJ databases">
        <title>Multicomponent nature underlies the extraordinary mechanical properties of spider dragline silk.</title>
        <authorList>
            <person name="Kono N."/>
            <person name="Nakamura H."/>
            <person name="Mori M."/>
            <person name="Yoshida Y."/>
            <person name="Ohtoshi R."/>
            <person name="Malay A.D."/>
            <person name="Moran D.A.P."/>
            <person name="Tomita M."/>
            <person name="Numata K."/>
            <person name="Arakawa K."/>
        </authorList>
    </citation>
    <scope>NUCLEOTIDE SEQUENCE</scope>
</reference>
<dbReference type="PANTHER" id="PTHR24366:SF96">
    <property type="entry name" value="LEUCINE RICH REPEAT CONTAINING 53"/>
    <property type="match status" value="1"/>
</dbReference>
<dbReference type="SUPFAM" id="SSF52058">
    <property type="entry name" value="L domain-like"/>
    <property type="match status" value="1"/>
</dbReference>
<protein>
    <submittedName>
        <fullName evidence="3">Vasorin</fullName>
    </submittedName>
</protein>
<dbReference type="PROSITE" id="PS51450">
    <property type="entry name" value="LRR"/>
    <property type="match status" value="1"/>
</dbReference>
<dbReference type="Pfam" id="PF13855">
    <property type="entry name" value="LRR_8"/>
    <property type="match status" value="1"/>
</dbReference>
<evidence type="ECO:0000313" key="3">
    <source>
        <dbReference type="EMBL" id="GFY57692.1"/>
    </source>
</evidence>
<dbReference type="Pfam" id="PF00560">
    <property type="entry name" value="LRR_1"/>
    <property type="match status" value="1"/>
</dbReference>
<gene>
    <name evidence="3" type="primary">X975_12192</name>
    <name evidence="3" type="ORF">TNIN_188311</name>
</gene>
<dbReference type="InterPro" id="IPR003591">
    <property type="entry name" value="Leu-rich_rpt_typical-subtyp"/>
</dbReference>
<accession>A0A8X7C8X9</accession>
<keyword evidence="4" id="KW-1185">Reference proteome</keyword>
<sequence>MLTHLPDCVFNGSFAMKELHLDFNFIRTLPARGFKYTKLERLSIANNRLLKLHSDAFSGIEVTLTNLDLSFNLMAEFSPAIKDLKSLLFLSLKGNYLKKLHKDDLRGCRKSLEILDLSGNCLTRIPSLTLQPLIKLTR</sequence>
<keyword evidence="1" id="KW-0433">Leucine-rich repeat</keyword>
<dbReference type="InterPro" id="IPR032675">
    <property type="entry name" value="LRR_dom_sf"/>
</dbReference>